<dbReference type="Pfam" id="PF00063">
    <property type="entry name" value="Myosin_head"/>
    <property type="match status" value="1"/>
</dbReference>
<dbReference type="InterPro" id="IPR001199">
    <property type="entry name" value="Cyt_B5-like_heme/steroid-bd"/>
</dbReference>
<evidence type="ECO:0000259" key="19">
    <source>
        <dbReference type="PROSITE" id="PS50255"/>
    </source>
</evidence>
<evidence type="ECO:0000256" key="1">
    <source>
        <dbReference type="ARBA" id="ARBA00004651"/>
    </source>
</evidence>
<keyword evidence="13" id="KW-0325">Glycoprotein</keyword>
<comment type="catalytic activity">
    <reaction evidence="15">
        <text>[(1-&gt;4)-N-acetyl-beta-D-glucosaminyl](n) + UDP-N-acetyl-alpha-D-glucosamine = [(1-&gt;4)-N-acetyl-beta-D-glucosaminyl](n+1) + UDP + H(+)</text>
        <dbReference type="Rhea" id="RHEA:16637"/>
        <dbReference type="Rhea" id="RHEA-COMP:9593"/>
        <dbReference type="Rhea" id="RHEA-COMP:9595"/>
        <dbReference type="ChEBI" id="CHEBI:15378"/>
        <dbReference type="ChEBI" id="CHEBI:17029"/>
        <dbReference type="ChEBI" id="CHEBI:57705"/>
        <dbReference type="ChEBI" id="CHEBI:58223"/>
        <dbReference type="EC" id="2.4.1.16"/>
    </reaction>
    <physiologicalReaction direction="left-to-right" evidence="15">
        <dbReference type="Rhea" id="RHEA:16638"/>
    </physiologicalReaction>
</comment>
<dbReference type="SMART" id="SM01117">
    <property type="entry name" value="Cyt-b5"/>
    <property type="match status" value="2"/>
</dbReference>
<evidence type="ECO:0000256" key="7">
    <source>
        <dbReference type="ARBA" id="ARBA00022741"/>
    </source>
</evidence>
<feature type="domain" description="DEK-C" evidence="21">
    <location>
        <begin position="1800"/>
        <end position="1855"/>
    </location>
</feature>
<feature type="domain" description="Myosin motor" evidence="20">
    <location>
        <begin position="1"/>
        <end position="751"/>
    </location>
</feature>
<dbReference type="GO" id="GO:0016459">
    <property type="term" value="C:myosin complex"/>
    <property type="evidence" value="ECO:0007669"/>
    <property type="project" value="UniProtKB-KW"/>
</dbReference>
<keyword evidence="8 16" id="KW-0067">ATP-binding</keyword>
<evidence type="ECO:0000256" key="13">
    <source>
        <dbReference type="ARBA" id="ARBA00023180"/>
    </source>
</evidence>
<evidence type="ECO:0000256" key="5">
    <source>
        <dbReference type="ARBA" id="ARBA00022679"/>
    </source>
</evidence>
<evidence type="ECO:0000313" key="23">
    <source>
        <dbReference type="Proteomes" id="UP001412239"/>
    </source>
</evidence>
<keyword evidence="12 16" id="KW-0505">Motor protein</keyword>
<evidence type="ECO:0000256" key="18">
    <source>
        <dbReference type="SAM" id="Phobius"/>
    </source>
</evidence>
<feature type="domain" description="Cytochrome b5 heme-binding" evidence="19">
    <location>
        <begin position="942"/>
        <end position="1004"/>
    </location>
</feature>
<dbReference type="InterPro" id="IPR004835">
    <property type="entry name" value="Chitin_synth"/>
</dbReference>
<feature type="transmembrane region" description="Helical" evidence="18">
    <location>
        <begin position="879"/>
        <end position="898"/>
    </location>
</feature>
<dbReference type="Gene3D" id="1.10.10.60">
    <property type="entry name" value="Homeodomain-like"/>
    <property type="match status" value="1"/>
</dbReference>
<dbReference type="GO" id="GO:0003774">
    <property type="term" value="F:cytoskeletal motor activity"/>
    <property type="evidence" value="ECO:0007669"/>
    <property type="project" value="UniProtKB-UniRule"/>
</dbReference>
<evidence type="ECO:0000256" key="3">
    <source>
        <dbReference type="ARBA" id="ARBA00022475"/>
    </source>
</evidence>
<reference evidence="22" key="1">
    <citation type="submission" date="2015-10" db="EMBL/GenBank/DDBJ databases">
        <authorList>
            <person name="Regsiter A."/>
            <person name="william w."/>
        </authorList>
    </citation>
    <scope>NUCLEOTIDE SEQUENCE</scope>
    <source>
        <strain evidence="22">Montdore</strain>
    </source>
</reference>
<feature type="transmembrane region" description="Helical" evidence="18">
    <location>
        <begin position="918"/>
        <end position="938"/>
    </location>
</feature>
<dbReference type="FunFam" id="1.10.10.820:FF:000012">
    <property type="entry name" value="Chitin synthase ChsE"/>
    <property type="match status" value="1"/>
</dbReference>
<dbReference type="GO" id="GO:0031505">
    <property type="term" value="P:fungal-type cell wall organization"/>
    <property type="evidence" value="ECO:0007669"/>
    <property type="project" value="TreeGrafter"/>
</dbReference>
<keyword evidence="11 18" id="KW-0472">Membrane</keyword>
<evidence type="ECO:0000256" key="17">
    <source>
        <dbReference type="SAM" id="MobiDB-lite"/>
    </source>
</evidence>
<dbReference type="SMART" id="SM00242">
    <property type="entry name" value="MYSc"/>
    <property type="match status" value="1"/>
</dbReference>
<dbReference type="InterPro" id="IPR014876">
    <property type="entry name" value="DEK_C"/>
</dbReference>
<feature type="region of interest" description="Disordered" evidence="17">
    <location>
        <begin position="587"/>
        <end position="606"/>
    </location>
</feature>
<evidence type="ECO:0000256" key="4">
    <source>
        <dbReference type="ARBA" id="ARBA00022676"/>
    </source>
</evidence>
<dbReference type="SUPFAM" id="SSF109715">
    <property type="entry name" value="DEK C-terminal domain"/>
    <property type="match status" value="1"/>
</dbReference>
<dbReference type="GO" id="GO:0006031">
    <property type="term" value="P:chitin biosynthetic process"/>
    <property type="evidence" value="ECO:0007669"/>
    <property type="project" value="TreeGrafter"/>
</dbReference>
<dbReference type="GO" id="GO:0005886">
    <property type="term" value="C:plasma membrane"/>
    <property type="evidence" value="ECO:0007669"/>
    <property type="project" value="UniProtKB-SubCell"/>
</dbReference>
<keyword evidence="23" id="KW-1185">Reference proteome</keyword>
<evidence type="ECO:0000256" key="8">
    <source>
        <dbReference type="ARBA" id="ARBA00022840"/>
    </source>
</evidence>
<feature type="transmembrane region" description="Helical" evidence="18">
    <location>
        <begin position="1611"/>
        <end position="1634"/>
    </location>
</feature>
<dbReference type="InterPro" id="IPR036961">
    <property type="entry name" value="Kinesin_motor_dom_sf"/>
</dbReference>
<dbReference type="Gene3D" id="1.20.120.720">
    <property type="entry name" value="Myosin VI head, motor domain, U50 subdomain"/>
    <property type="match status" value="1"/>
</dbReference>
<dbReference type="Gene3D" id="3.90.550.10">
    <property type="entry name" value="Spore Coat Polysaccharide Biosynthesis Protein SpsA, Chain A"/>
    <property type="match status" value="1"/>
</dbReference>
<keyword evidence="7 16" id="KW-0547">Nucleotide-binding</keyword>
<comment type="caution">
    <text evidence="16">Lacks conserved residue(s) required for the propagation of feature annotation.</text>
</comment>
<dbReference type="SUPFAM" id="SSF52540">
    <property type="entry name" value="P-loop containing nucleoside triphosphate hydrolases"/>
    <property type="match status" value="1"/>
</dbReference>
<evidence type="ECO:0000256" key="16">
    <source>
        <dbReference type="PROSITE-ProRule" id="PRU00782"/>
    </source>
</evidence>
<keyword evidence="3" id="KW-1003">Cell membrane</keyword>
<dbReference type="GO" id="GO:0005524">
    <property type="term" value="F:ATP binding"/>
    <property type="evidence" value="ECO:0007669"/>
    <property type="project" value="UniProtKB-UniRule"/>
</dbReference>
<evidence type="ECO:0000256" key="2">
    <source>
        <dbReference type="ARBA" id="ARBA00012543"/>
    </source>
</evidence>
<name>A0A292Q0X9_9PEZI</name>
<dbReference type="EMBL" id="LN890972">
    <property type="protein sequence ID" value="CUS13486.1"/>
    <property type="molecule type" value="Genomic_DNA"/>
</dbReference>
<feature type="transmembrane region" description="Helical" evidence="18">
    <location>
        <begin position="1570"/>
        <end position="1591"/>
    </location>
</feature>
<feature type="compositionally biased region" description="Gly residues" evidence="17">
    <location>
        <begin position="780"/>
        <end position="790"/>
    </location>
</feature>
<keyword evidence="4" id="KW-0328">Glycosyltransferase</keyword>
<keyword evidence="10 16" id="KW-0518">Myosin</keyword>
<dbReference type="FunFam" id="1.20.58.530:FF:000017">
    <property type="entry name" value="Chitin synthase ChsE"/>
    <property type="match status" value="1"/>
</dbReference>
<evidence type="ECO:0000256" key="6">
    <source>
        <dbReference type="ARBA" id="ARBA00022692"/>
    </source>
</evidence>
<dbReference type="Gene3D" id="1.20.58.530">
    <property type="match status" value="1"/>
</dbReference>
<dbReference type="InterPro" id="IPR001609">
    <property type="entry name" value="Myosin_head_motor_dom-like"/>
</dbReference>
<evidence type="ECO:0000313" key="22">
    <source>
        <dbReference type="EMBL" id="CUS13486.1"/>
    </source>
</evidence>
<dbReference type="PROSITE" id="PS51998">
    <property type="entry name" value="DEK_C"/>
    <property type="match status" value="1"/>
</dbReference>
<keyword evidence="6 18" id="KW-0812">Transmembrane</keyword>
<organism evidence="22 23">
    <name type="scientific">Tuber aestivum</name>
    <name type="common">summer truffle</name>
    <dbReference type="NCBI Taxonomy" id="59557"/>
    <lineage>
        <taxon>Eukaryota</taxon>
        <taxon>Fungi</taxon>
        <taxon>Dikarya</taxon>
        <taxon>Ascomycota</taxon>
        <taxon>Pezizomycotina</taxon>
        <taxon>Pezizomycetes</taxon>
        <taxon>Pezizales</taxon>
        <taxon>Tuberaceae</taxon>
        <taxon>Tuber</taxon>
    </lineage>
</organism>
<dbReference type="PANTHER" id="PTHR22914">
    <property type="entry name" value="CHITIN SYNTHASE"/>
    <property type="match status" value="1"/>
</dbReference>
<keyword evidence="5" id="KW-0808">Transferase</keyword>
<dbReference type="CDD" id="cd14879">
    <property type="entry name" value="MYSc_Myo17"/>
    <property type="match status" value="1"/>
</dbReference>
<dbReference type="Pfam" id="PF00173">
    <property type="entry name" value="Cyt-b5"/>
    <property type="match status" value="1"/>
</dbReference>
<dbReference type="Gene3D" id="3.40.850.10">
    <property type="entry name" value="Kinesin motor domain"/>
    <property type="match status" value="1"/>
</dbReference>
<dbReference type="GO" id="GO:0004100">
    <property type="term" value="F:chitin synthase activity"/>
    <property type="evidence" value="ECO:0007669"/>
    <property type="project" value="UniProtKB-EC"/>
</dbReference>
<dbReference type="PROSITE" id="PS51456">
    <property type="entry name" value="MYOSIN_MOTOR"/>
    <property type="match status" value="1"/>
</dbReference>
<dbReference type="SUPFAM" id="SSF55856">
    <property type="entry name" value="Cytochrome b5-like heme/steroid binding domain"/>
    <property type="match status" value="1"/>
</dbReference>
<evidence type="ECO:0000256" key="14">
    <source>
        <dbReference type="ARBA" id="ARBA00023203"/>
    </source>
</evidence>
<evidence type="ECO:0000256" key="15">
    <source>
        <dbReference type="ARBA" id="ARBA00049510"/>
    </source>
</evidence>
<dbReference type="InterPro" id="IPR036037">
    <property type="entry name" value="MYSc_Myo17"/>
</dbReference>
<dbReference type="Pfam" id="PF08766">
    <property type="entry name" value="DEK_C"/>
    <property type="match status" value="1"/>
</dbReference>
<dbReference type="Gene3D" id="1.10.10.820">
    <property type="match status" value="1"/>
</dbReference>
<dbReference type="GO" id="GO:0030428">
    <property type="term" value="C:cell septum"/>
    <property type="evidence" value="ECO:0007669"/>
    <property type="project" value="TreeGrafter"/>
</dbReference>
<proteinExistence type="inferred from homology"/>
<dbReference type="InterPro" id="IPR027417">
    <property type="entry name" value="P-loop_NTPase"/>
</dbReference>
<comment type="subcellular location">
    <subcellularLocation>
        <location evidence="1">Cell membrane</location>
        <topology evidence="1">Multi-pass membrane protein</topology>
    </subcellularLocation>
</comment>
<dbReference type="Proteomes" id="UP001412239">
    <property type="component" value="Unassembled WGS sequence"/>
</dbReference>
<dbReference type="InterPro" id="IPR036400">
    <property type="entry name" value="Cyt_B5-like_heme/steroid_sf"/>
</dbReference>
<protein>
    <recommendedName>
        <fullName evidence="2">chitin synthase</fullName>
        <ecNumber evidence="2">2.4.1.16</ecNumber>
    </recommendedName>
</protein>
<gene>
    <name evidence="22" type="ORF">GSTUAT00002424001</name>
</gene>
<dbReference type="GO" id="GO:0003779">
    <property type="term" value="F:actin binding"/>
    <property type="evidence" value="ECO:0007669"/>
    <property type="project" value="UniProtKB-KW"/>
</dbReference>
<dbReference type="PANTHER" id="PTHR22914:SF45">
    <property type="entry name" value="CHITIN SYNTHASE"/>
    <property type="match status" value="1"/>
</dbReference>
<dbReference type="SUPFAM" id="SSF53448">
    <property type="entry name" value="Nucleotide-diphospho-sugar transferases"/>
    <property type="match status" value="1"/>
</dbReference>
<evidence type="ECO:0000256" key="12">
    <source>
        <dbReference type="ARBA" id="ARBA00023175"/>
    </source>
</evidence>
<sequence>MAQQTPQSQPSLPSLPAHLQSDTHITAHLASRFHLSLPTANISSQALVSLNTYTSPNAASSELEAIAGRMWRRLGGRGENQAVIFLGESGSGKTTLRSHLLSHVLSFTSTPLSQKISLFTFLFDSLTTTKSLTTPTASKAGLFLELQYDNISQTLIGGKLLDHRLERSRVAGVPTGERNFHILYYLLAGTSDAEKAHLGLNNSATASSHRHSGDLSGRGGQKRWRYLGHPTQLKVGINDAEGFQHFKTALRKLEFPRQEIAEICQLLATILHIGQLDFVNGHTTQANGEESGAMEGGDQIVSVRNKDVLGVISAFLGVSTEALENCLSYKTKTLNRERVTVLLDARGARAHADELARTLYSLLVTWIIESANERICAVEDAVANTISIIDFPGFTQVSATGSTLDQLLNNAATEGLYNFCLQTFFDRRAELLESEEVGVSATSYFDNSDAVRGILKHGNGLLSILDDQTKRGKTDAQFLESLKKRFDSKNNSAITVGSGASVVPGAARSFTIKHFAGEVEYPASGLLEENGEIISGDLMNLFRGTTSTFITELFSSKAVTTVHHPREKTAIMQGQIASKPLRMPSVMRKRGERPVRGAAGDTRGPALDATTEINTVSSPDQGAAAQFVSALDTVTRSLSGTNTNPYFVFCLKPNDRRIANQFDSKCVRTQIRTFGIAEISQRVRNADFSVFLPFGEFLGLTEAESIIVGSEREKTEFVVEEKNWPMNEARVGATGIFLSEKCWLEIANIGEGGSAARRSMIGTGFLDSDDQSNPLTPVGEPGGRGGGLFGGSDSQVKLIPSHGATGPGGLGTHIYGTGDGKGAYFSKADDARSEAAASAFHSGDMFRNFDTRQQMAEKGQAAREQEIEELPVTAGRKRWMFGVWAITWFIPDFLIRWIGGMKRKDIQIAWREKLAINFMIWFLCGLSIFFLVWFPVLICPRQNVFTLEELADHDGGKDHMQKTAYVAIRGVVFDLTEYTPSHYPQLVPKKNILAYGGRDATSLFPVQVSALCNGVEGTVSPYVALDFQGTNATADRGLDKNARYHDFRAYTNDSRPDWFFEQMMLLKANYRKGDMGYSQKYVKTLATKKSQAIAILGDRVYDLTDYAVGGRRLDLPYNRDGIDTTKIDVNFMDTMVVDLFTQRSGQDITKYWNILNIAADRKHRMKVCLDNLFYVGKVDTRNSPQCLFAQYLLLGVSVLMCSVIAFKFLAALQFGRKNMPENLDKFIICQVPAYTEDEESLRRAIDSIARMKYDDKRKLLVVICDGMIIGQGNDRPTPRIVLDILGVSDSVDPEPLSFESLGEGQKQHNMGKVYSGLYEVQGHIVPFLVVVKVGKPSEVSRPGNRGKRDSQMVMMRFLNRIHYNLPMSPLELEMHHQIRNIIGVNPTFYEFMLQIDADTIVAPDSATRMVAAFLADTRIVALCGETALTNAKHSFITMIQVYEYYISHNLAKAFESLFGSVTCLPGCFTMYRVRAAESGKPLFVSKEIVEAYSEIRVDTLHMKNLLHLGEDRYLTTLLLKHHQKYKTKYIFNAHAWTIAPDSWSVFMSQRRRWINSTLHNLMELMPMQQLCGFCCFSMRFIVFLDLLSTIIQPVTVGYIAYLIYQVATSSSVIPMMAFVLLGAIYGLQAIIFILRRKWEMIGWMVIYILAIPVFSFALPLYSFWNMDDFSWGNTRIVTGEKGQKIVISDEGKFDPTSIPRKKWEEYQAELWEAQTLRGHDDTRSEVSGYSYGTKSYAPAQSEWGGYAAHSRPMSQLDVPLPRNQSRMSIAPSEMVSQRGSTFFGGGGMGGAELEMSTIELPNDDAILAEIREILRTADLMTVTKKSIKAELERKFGMGLDAKRAYINSGMFSPPIILSLHVCPILTTLSQLRRQFLEETCNFV</sequence>
<dbReference type="EC" id="2.4.1.16" evidence="2"/>
<feature type="transmembrane region" description="Helical" evidence="18">
    <location>
        <begin position="1188"/>
        <end position="1210"/>
    </location>
</feature>
<dbReference type="Pfam" id="PF03142">
    <property type="entry name" value="Chitin_synth_2"/>
    <property type="match status" value="1"/>
</dbReference>
<evidence type="ECO:0000256" key="11">
    <source>
        <dbReference type="ARBA" id="ARBA00023136"/>
    </source>
</evidence>
<feature type="binding site" evidence="16">
    <location>
        <begin position="87"/>
        <end position="94"/>
    </location>
    <ligand>
        <name>ATP</name>
        <dbReference type="ChEBI" id="CHEBI:30616"/>
    </ligand>
</feature>
<dbReference type="PROSITE" id="PS50255">
    <property type="entry name" value="CYTOCHROME_B5_2"/>
    <property type="match status" value="1"/>
</dbReference>
<feature type="transmembrane region" description="Helical" evidence="18">
    <location>
        <begin position="1641"/>
        <end position="1664"/>
    </location>
</feature>
<accession>A0A292Q0X9</accession>
<evidence type="ECO:0000259" key="21">
    <source>
        <dbReference type="PROSITE" id="PS51998"/>
    </source>
</evidence>
<keyword evidence="9 18" id="KW-1133">Transmembrane helix</keyword>
<evidence type="ECO:0000256" key="10">
    <source>
        <dbReference type="ARBA" id="ARBA00023123"/>
    </source>
</evidence>
<evidence type="ECO:0000256" key="9">
    <source>
        <dbReference type="ARBA" id="ARBA00022989"/>
    </source>
</evidence>
<keyword evidence="14 16" id="KW-0009">Actin-binding</keyword>
<dbReference type="InterPro" id="IPR029044">
    <property type="entry name" value="Nucleotide-diphossugar_trans"/>
</dbReference>
<comment type="similarity">
    <text evidence="16">Belongs to the TRAFAC class myosin-kinesin ATPase superfamily. Myosin family.</text>
</comment>
<feature type="region of interest" description="Disordered" evidence="17">
    <location>
        <begin position="765"/>
        <end position="791"/>
    </location>
</feature>
<evidence type="ECO:0000259" key="20">
    <source>
        <dbReference type="PROSITE" id="PS51456"/>
    </source>
</evidence>
<dbReference type="Gene3D" id="3.10.120.10">
    <property type="entry name" value="Cytochrome b5-like heme/steroid binding domain"/>
    <property type="match status" value="1"/>
</dbReference>